<evidence type="ECO:0000259" key="3">
    <source>
        <dbReference type="Pfam" id="PF25917"/>
    </source>
</evidence>
<dbReference type="Pfam" id="PF25954">
    <property type="entry name" value="Beta-barrel_RND_2"/>
    <property type="match status" value="1"/>
</dbReference>
<dbReference type="PANTHER" id="PTHR30469">
    <property type="entry name" value="MULTIDRUG RESISTANCE PROTEIN MDTA"/>
    <property type="match status" value="1"/>
</dbReference>
<feature type="domain" description="CusB-like beta-barrel" evidence="4">
    <location>
        <begin position="198"/>
        <end position="267"/>
    </location>
</feature>
<dbReference type="InterPro" id="IPR058625">
    <property type="entry name" value="MdtA-like_BSH"/>
</dbReference>
<evidence type="ECO:0000259" key="5">
    <source>
        <dbReference type="Pfam" id="PF25989"/>
    </source>
</evidence>
<proteinExistence type="inferred from homology"/>
<dbReference type="Gene3D" id="2.40.420.20">
    <property type="match status" value="1"/>
</dbReference>
<dbReference type="NCBIfam" id="TIGR01730">
    <property type="entry name" value="RND_mfp"/>
    <property type="match status" value="1"/>
</dbReference>
<feature type="domain" description="Multidrug resistance protein MdtA-like barrel-sandwich hybrid" evidence="3">
    <location>
        <begin position="64"/>
        <end position="183"/>
    </location>
</feature>
<sequence>MHIMQRFLALPSFAFLLLCACKSKKESPKAPATQPPTQVDVIIAANAAITNTVEVNGTVVANESAELRPEISGRLTFLDVPEGKTVQKGTVLAKINSADLQAQINKSKVQLQLAQQTQERLQKLLDIRGVNQADYDAAVNNVNNIKADIAYNEALVDKTVIRAPFTGVIGLRQVSPGAYVTPTNIIATIQQVSKLKIDFTLPEAYANYVKRGAYVEVALDENSDEKEKALIIATEPQVDLNTRNLKVRAVLESATANPGSFVKVYLVTGASRNSVMVPTNAIIPDAMNKKIVTVKDGKASFVNIETGVRQEGTIEVTKGLQPGDSIVVSGVLFARPNAPLKVRSVKKITDVVEQ</sequence>
<comment type="caution">
    <text evidence="6">The sequence shown here is derived from an EMBL/GenBank/DDBJ whole genome shotgun (WGS) entry which is preliminary data.</text>
</comment>
<dbReference type="EMBL" id="JADWYR010000001">
    <property type="protein sequence ID" value="MBG9375518.1"/>
    <property type="molecule type" value="Genomic_DNA"/>
</dbReference>
<keyword evidence="7" id="KW-1185">Reference proteome</keyword>
<comment type="similarity">
    <text evidence="1">Belongs to the membrane fusion protein (MFP) (TC 8.A.1) family.</text>
</comment>
<protein>
    <submittedName>
        <fullName evidence="6">Efflux RND transporter periplasmic adaptor subunit</fullName>
    </submittedName>
</protein>
<dbReference type="Gene3D" id="2.40.30.170">
    <property type="match status" value="1"/>
</dbReference>
<name>A0A931E5R4_9BACT</name>
<dbReference type="Gene3D" id="2.40.50.100">
    <property type="match status" value="1"/>
</dbReference>
<reference evidence="6" key="1">
    <citation type="submission" date="2020-11" db="EMBL/GenBank/DDBJ databases">
        <title>Bacterial whole genome sequence for Panacibacter sp. DH6.</title>
        <authorList>
            <person name="Le V."/>
            <person name="Ko S."/>
            <person name="Ahn C.-Y."/>
            <person name="Oh H.-M."/>
        </authorList>
    </citation>
    <scope>NUCLEOTIDE SEQUENCE</scope>
    <source>
        <strain evidence="6">DH6</strain>
    </source>
</reference>
<dbReference type="Proteomes" id="UP000628448">
    <property type="component" value="Unassembled WGS sequence"/>
</dbReference>
<dbReference type="AlphaFoldDB" id="A0A931E5R4"/>
<evidence type="ECO:0000259" key="2">
    <source>
        <dbReference type="Pfam" id="PF25876"/>
    </source>
</evidence>
<dbReference type="PANTHER" id="PTHR30469:SF36">
    <property type="entry name" value="BLL3903 PROTEIN"/>
    <property type="match status" value="1"/>
</dbReference>
<dbReference type="InterPro" id="IPR006143">
    <property type="entry name" value="RND_pump_MFP"/>
</dbReference>
<evidence type="ECO:0000313" key="7">
    <source>
        <dbReference type="Proteomes" id="UP000628448"/>
    </source>
</evidence>
<dbReference type="InterPro" id="IPR058792">
    <property type="entry name" value="Beta-barrel_RND_2"/>
</dbReference>
<evidence type="ECO:0000259" key="4">
    <source>
        <dbReference type="Pfam" id="PF25954"/>
    </source>
</evidence>
<dbReference type="InterPro" id="IPR058624">
    <property type="entry name" value="MdtA-like_HH"/>
</dbReference>
<dbReference type="GO" id="GO:0015562">
    <property type="term" value="F:efflux transmembrane transporter activity"/>
    <property type="evidence" value="ECO:0007669"/>
    <property type="project" value="TreeGrafter"/>
</dbReference>
<dbReference type="Pfam" id="PF25876">
    <property type="entry name" value="HH_MFP_RND"/>
    <property type="match status" value="1"/>
</dbReference>
<dbReference type="Pfam" id="PF25989">
    <property type="entry name" value="YknX_C"/>
    <property type="match status" value="1"/>
</dbReference>
<dbReference type="RefSeq" id="WP_231401965.1">
    <property type="nucleotide sequence ID" value="NZ_JADWYR010000001.1"/>
</dbReference>
<dbReference type="InterPro" id="IPR058637">
    <property type="entry name" value="YknX-like_C"/>
</dbReference>
<accession>A0A931E5R4</accession>
<dbReference type="Pfam" id="PF25917">
    <property type="entry name" value="BSH_RND"/>
    <property type="match status" value="1"/>
</dbReference>
<evidence type="ECO:0000313" key="6">
    <source>
        <dbReference type="EMBL" id="MBG9375518.1"/>
    </source>
</evidence>
<organism evidence="6 7">
    <name type="scientific">Panacibacter microcysteis</name>
    <dbReference type="NCBI Taxonomy" id="2793269"/>
    <lineage>
        <taxon>Bacteria</taxon>
        <taxon>Pseudomonadati</taxon>
        <taxon>Bacteroidota</taxon>
        <taxon>Chitinophagia</taxon>
        <taxon>Chitinophagales</taxon>
        <taxon>Chitinophagaceae</taxon>
        <taxon>Panacibacter</taxon>
    </lineage>
</organism>
<dbReference type="Gene3D" id="1.10.287.470">
    <property type="entry name" value="Helix hairpin bin"/>
    <property type="match status" value="1"/>
</dbReference>
<feature type="domain" description="YknX-like C-terminal permuted SH3-like" evidence="5">
    <location>
        <begin position="275"/>
        <end position="330"/>
    </location>
</feature>
<dbReference type="PROSITE" id="PS51257">
    <property type="entry name" value="PROKAR_LIPOPROTEIN"/>
    <property type="match status" value="1"/>
</dbReference>
<dbReference type="SUPFAM" id="SSF111369">
    <property type="entry name" value="HlyD-like secretion proteins"/>
    <property type="match status" value="1"/>
</dbReference>
<gene>
    <name evidence="6" type="ORF">I5907_04690</name>
</gene>
<dbReference type="GO" id="GO:1990281">
    <property type="term" value="C:efflux pump complex"/>
    <property type="evidence" value="ECO:0007669"/>
    <property type="project" value="TreeGrafter"/>
</dbReference>
<feature type="domain" description="Multidrug resistance protein MdtA-like alpha-helical hairpin" evidence="2">
    <location>
        <begin position="98"/>
        <end position="158"/>
    </location>
</feature>
<evidence type="ECO:0000256" key="1">
    <source>
        <dbReference type="ARBA" id="ARBA00009477"/>
    </source>
</evidence>